<evidence type="ECO:0000313" key="2">
    <source>
        <dbReference type="Proteomes" id="UP000479710"/>
    </source>
</evidence>
<dbReference type="AlphaFoldDB" id="A0A6G1F5W2"/>
<keyword evidence="2" id="KW-1185">Reference proteome</keyword>
<comment type="caution">
    <text evidence="1">The sequence shown here is derived from an EMBL/GenBank/DDBJ whole genome shotgun (WGS) entry which is preliminary data.</text>
</comment>
<dbReference type="EMBL" id="SPHZ02000001">
    <property type="protein sequence ID" value="KAF0932254.1"/>
    <property type="molecule type" value="Genomic_DNA"/>
</dbReference>
<accession>A0A6G1F5W2</accession>
<gene>
    <name evidence="1" type="ORF">E2562_009523</name>
</gene>
<organism evidence="1 2">
    <name type="scientific">Oryza meyeriana var. granulata</name>
    <dbReference type="NCBI Taxonomy" id="110450"/>
    <lineage>
        <taxon>Eukaryota</taxon>
        <taxon>Viridiplantae</taxon>
        <taxon>Streptophyta</taxon>
        <taxon>Embryophyta</taxon>
        <taxon>Tracheophyta</taxon>
        <taxon>Spermatophyta</taxon>
        <taxon>Magnoliopsida</taxon>
        <taxon>Liliopsida</taxon>
        <taxon>Poales</taxon>
        <taxon>Poaceae</taxon>
        <taxon>BOP clade</taxon>
        <taxon>Oryzoideae</taxon>
        <taxon>Oryzeae</taxon>
        <taxon>Oryzinae</taxon>
        <taxon>Oryza</taxon>
        <taxon>Oryza meyeriana</taxon>
    </lineage>
</organism>
<protein>
    <submittedName>
        <fullName evidence="1">Uncharacterized protein</fullName>
    </submittedName>
</protein>
<proteinExistence type="predicted"/>
<reference evidence="1 2" key="1">
    <citation type="submission" date="2019-11" db="EMBL/GenBank/DDBJ databases">
        <title>Whole genome sequence of Oryza granulata.</title>
        <authorList>
            <person name="Li W."/>
        </authorList>
    </citation>
    <scope>NUCLEOTIDE SEQUENCE [LARGE SCALE GENOMIC DNA]</scope>
    <source>
        <strain evidence="2">cv. Menghai</strain>
        <tissue evidence="1">Leaf</tissue>
    </source>
</reference>
<dbReference type="Proteomes" id="UP000479710">
    <property type="component" value="Unassembled WGS sequence"/>
</dbReference>
<evidence type="ECO:0000313" key="1">
    <source>
        <dbReference type="EMBL" id="KAF0932254.1"/>
    </source>
</evidence>
<sequence>MATEERMLLLQRSGGLAAAAGGDRLDLAQSDEPVCAEFLALKRANLALLPSPEEEKGRVHGTLGSLFGQRGRRRLQASQGLNSETHIYFSYSQEVYDVPPLVFSCNPATTIQFNSMNRCNFPIQQEEAAFHFCSDEFTSAQFGVAELPEFI</sequence>
<name>A0A6G1F5W2_9ORYZ</name>